<comment type="caution">
    <text evidence="1">The sequence shown here is derived from an EMBL/GenBank/DDBJ whole genome shotgun (WGS) entry which is preliminary data.</text>
</comment>
<name>A0A0W0VGY8_9GAMM</name>
<accession>A0A0W0VGY8</accession>
<dbReference type="RefSeq" id="WP_058502293.1">
    <property type="nucleotide sequence ID" value="NZ_CAAAJA010000021.1"/>
</dbReference>
<dbReference type="AlphaFoldDB" id="A0A0W0VGY8"/>
<evidence type="ECO:0000313" key="1">
    <source>
        <dbReference type="EMBL" id="KTD19408.1"/>
    </source>
</evidence>
<dbReference type="PATRIC" id="fig|454.4.peg.2146"/>
<proteinExistence type="predicted"/>
<protein>
    <submittedName>
        <fullName evidence="1">Uncharacterized protein</fullName>
    </submittedName>
</protein>
<dbReference type="STRING" id="454.Lisr_1970"/>
<keyword evidence="2" id="KW-1185">Reference proteome</keyword>
<organism evidence="1 2">
    <name type="scientific">Legionella israelensis</name>
    <dbReference type="NCBI Taxonomy" id="454"/>
    <lineage>
        <taxon>Bacteria</taxon>
        <taxon>Pseudomonadati</taxon>
        <taxon>Pseudomonadota</taxon>
        <taxon>Gammaproteobacteria</taxon>
        <taxon>Legionellales</taxon>
        <taxon>Legionellaceae</taxon>
        <taxon>Legionella</taxon>
    </lineage>
</organism>
<evidence type="ECO:0000313" key="2">
    <source>
        <dbReference type="Proteomes" id="UP000054761"/>
    </source>
</evidence>
<gene>
    <name evidence="1" type="ORF">Lisr_1970</name>
</gene>
<dbReference type="EMBL" id="LNYH01000112">
    <property type="protein sequence ID" value="KTD19408.1"/>
    <property type="molecule type" value="Genomic_DNA"/>
</dbReference>
<reference evidence="1 2" key="1">
    <citation type="submission" date="2015-11" db="EMBL/GenBank/DDBJ databases">
        <title>Genomic analysis of 38 Legionella species identifies large and diverse effector repertoires.</title>
        <authorList>
            <person name="Burstein D."/>
            <person name="Amaro F."/>
            <person name="Zusman T."/>
            <person name="Lifshitz Z."/>
            <person name="Cohen O."/>
            <person name="Gilbert J.A."/>
            <person name="Pupko T."/>
            <person name="Shuman H.A."/>
            <person name="Segal G."/>
        </authorList>
    </citation>
    <scope>NUCLEOTIDE SEQUENCE [LARGE SCALE GENOMIC DNA]</scope>
    <source>
        <strain evidence="1 2">Bercovier 4</strain>
    </source>
</reference>
<dbReference type="Proteomes" id="UP000054761">
    <property type="component" value="Unassembled WGS sequence"/>
</dbReference>
<sequence length="130" mass="14965">MGDYSKFLADKETELQDRIKQNINSQLKAITSNSFLNNFLFFLKDPSKEFLKKILNSPSLTPMEKFGAVAEHYSNLKSQDPWKRKIAMIFQKLGDGIPTDVALRIENAAITAYKKKWAAQYEYKCNPPLK</sequence>